<dbReference type="EMBL" id="CP015866">
    <property type="protein sequence ID" value="ANJ07165.1"/>
    <property type="molecule type" value="Genomic_DNA"/>
</dbReference>
<dbReference type="GeneID" id="91305064"/>
<dbReference type="KEGG" id="spav:Spa2297_09195"/>
<dbReference type="RefSeq" id="WP_064727549.1">
    <property type="nucleotide sequence ID" value="NZ_BMRX01000006.1"/>
</dbReference>
<gene>
    <name evidence="1" type="ORF">Spa2297_09195</name>
</gene>
<reference evidence="1 2" key="1">
    <citation type="submission" date="2016-05" db="EMBL/GenBank/DDBJ databases">
        <title>Non-Contiguous Finished Genome Sequence of Streptomyces parvulus 2297 Integrated Site-Specifically with Actinophage R4.</title>
        <authorList>
            <person name="Nishizawa T."/>
            <person name="Miura T."/>
            <person name="Harada C."/>
            <person name="Guo Y."/>
            <person name="Narisawa K."/>
            <person name="Ohta H."/>
            <person name="Takahashi H."/>
            <person name="Shirai M."/>
        </authorList>
    </citation>
    <scope>NUCLEOTIDE SEQUENCE [LARGE SCALE GENOMIC DNA]</scope>
    <source>
        <strain evidence="1 2">2297</strain>
    </source>
</reference>
<sequence length="173" mass="18934">MTTNHIPQQRTAATVHPFPAIKPGYRLAPAKIGTDDSAQIVYIECPNWCDEDHVADFVGAVEDVIHRTQATYEGAVIVPSFGVAPYPQQLFAYVEADPSDTNPLLKAAHVTVEDPRAATMAYLTPEMAEKLADEVIGFASHLRHLARTVRLANQGDSDPDMDEALRRVRGEAV</sequence>
<dbReference type="InterPro" id="IPR054202">
    <property type="entry name" value="DUF6907"/>
</dbReference>
<dbReference type="Pfam" id="PF21848">
    <property type="entry name" value="DUF6907"/>
    <property type="match status" value="1"/>
</dbReference>
<proteinExistence type="predicted"/>
<dbReference type="AlphaFoldDB" id="A0A191UWX3"/>
<evidence type="ECO:0000313" key="2">
    <source>
        <dbReference type="Proteomes" id="UP000078468"/>
    </source>
</evidence>
<evidence type="ECO:0000313" key="1">
    <source>
        <dbReference type="EMBL" id="ANJ07165.1"/>
    </source>
</evidence>
<name>A0A191UWX3_9ACTN</name>
<protein>
    <submittedName>
        <fullName evidence="1">Uncharacterized protein</fullName>
    </submittedName>
</protein>
<accession>A0A191UWX3</accession>
<dbReference type="Proteomes" id="UP000078468">
    <property type="component" value="Chromosome"/>
</dbReference>
<organism evidence="1 2">
    <name type="scientific">Streptomyces parvulus</name>
    <dbReference type="NCBI Taxonomy" id="146923"/>
    <lineage>
        <taxon>Bacteria</taxon>
        <taxon>Bacillati</taxon>
        <taxon>Actinomycetota</taxon>
        <taxon>Actinomycetes</taxon>
        <taxon>Kitasatosporales</taxon>
        <taxon>Streptomycetaceae</taxon>
        <taxon>Streptomyces</taxon>
    </lineage>
</organism>